<feature type="binding site" evidence="10">
    <location>
        <position position="270"/>
    </location>
    <ligand>
        <name>NAD(+)</name>
        <dbReference type="ChEBI" id="CHEBI:57540"/>
    </ligand>
</feature>
<dbReference type="AlphaFoldDB" id="A0A4P9Z3B1"/>
<evidence type="ECO:0000256" key="11">
    <source>
        <dbReference type="RuleBase" id="RU000437"/>
    </source>
</evidence>
<keyword evidence="5 11" id="KW-0560">Oxidoreductase</keyword>
<feature type="binding site" evidence="10">
    <location>
        <position position="155"/>
    </location>
    <ligand>
        <name>NAD(+)</name>
        <dbReference type="ChEBI" id="CHEBI:57540"/>
    </ligand>
</feature>
<dbReference type="PIRSF" id="PIRSF000114">
    <property type="entry name" value="Glycerol-3-P_dh"/>
    <property type="match status" value="1"/>
</dbReference>
<evidence type="ECO:0000259" key="13">
    <source>
        <dbReference type="Pfam" id="PF01210"/>
    </source>
</evidence>
<feature type="binding site" evidence="10">
    <location>
        <begin position="12"/>
        <end position="17"/>
    </location>
    <ligand>
        <name>NAD(+)</name>
        <dbReference type="ChEBI" id="CHEBI:57540"/>
    </ligand>
</feature>
<dbReference type="Gene3D" id="1.10.1040.10">
    <property type="entry name" value="N-(1-d-carboxylethyl)-l-norvaline Dehydrogenase, domain 2"/>
    <property type="match status" value="1"/>
</dbReference>
<dbReference type="PANTHER" id="PTHR11728:SF8">
    <property type="entry name" value="GLYCEROL-3-PHOSPHATE DEHYDROGENASE [NAD(+)]-RELATED"/>
    <property type="match status" value="1"/>
</dbReference>
<keyword evidence="4" id="KW-0963">Cytoplasm</keyword>
<evidence type="ECO:0000256" key="5">
    <source>
        <dbReference type="ARBA" id="ARBA00023002"/>
    </source>
</evidence>
<dbReference type="PROSITE" id="PS00957">
    <property type="entry name" value="NAD_G3PDH"/>
    <property type="match status" value="1"/>
</dbReference>
<dbReference type="GO" id="GO:0005829">
    <property type="term" value="C:cytosol"/>
    <property type="evidence" value="ECO:0007669"/>
    <property type="project" value="TreeGrafter"/>
</dbReference>
<dbReference type="InterPro" id="IPR036291">
    <property type="entry name" value="NAD(P)-bd_dom_sf"/>
</dbReference>
<comment type="pathway">
    <text evidence="2">Phospholipid metabolism; alpha-glycerophosphate cycle.</text>
</comment>
<evidence type="ECO:0000256" key="9">
    <source>
        <dbReference type="PIRSR" id="PIRSR000114-2"/>
    </source>
</evidence>
<dbReference type="PRINTS" id="PR00077">
    <property type="entry name" value="GPDHDRGNASE"/>
</dbReference>
<evidence type="ECO:0000256" key="12">
    <source>
        <dbReference type="RuleBase" id="RU361243"/>
    </source>
</evidence>
<dbReference type="Pfam" id="PF07479">
    <property type="entry name" value="NAD_Gly3P_dh_C"/>
    <property type="match status" value="1"/>
</dbReference>
<dbReference type="InterPro" id="IPR017751">
    <property type="entry name" value="G3P_DH_NAD-dep_euk"/>
</dbReference>
<comment type="similarity">
    <text evidence="3 11">Belongs to the NAD-dependent glycerol-3-phosphate dehydrogenase family.</text>
</comment>
<reference evidence="16" key="1">
    <citation type="journal article" date="2018" name="Nat. Microbiol.">
        <title>Leveraging single-cell genomics to expand the fungal tree of life.</title>
        <authorList>
            <person name="Ahrendt S.R."/>
            <person name="Quandt C.A."/>
            <person name="Ciobanu D."/>
            <person name="Clum A."/>
            <person name="Salamov A."/>
            <person name="Andreopoulos B."/>
            <person name="Cheng J.F."/>
            <person name="Woyke T."/>
            <person name="Pelin A."/>
            <person name="Henrissat B."/>
            <person name="Reynolds N.K."/>
            <person name="Benny G.L."/>
            <person name="Smith M.E."/>
            <person name="James T.Y."/>
            <person name="Grigoriev I.V."/>
        </authorList>
    </citation>
    <scope>NUCLEOTIDE SEQUENCE [LARGE SCALE GENOMIC DNA]</scope>
    <source>
        <strain evidence="16">Benny S71-1</strain>
    </source>
</reference>
<feature type="active site" description="Proton acceptor" evidence="8">
    <location>
        <position position="206"/>
    </location>
</feature>
<feature type="binding site" evidence="9">
    <location>
        <position position="122"/>
    </location>
    <ligand>
        <name>substrate</name>
    </ligand>
</feature>
<organism evidence="15 16">
    <name type="scientific">Syncephalis pseudoplumigaleata</name>
    <dbReference type="NCBI Taxonomy" id="1712513"/>
    <lineage>
        <taxon>Eukaryota</taxon>
        <taxon>Fungi</taxon>
        <taxon>Fungi incertae sedis</taxon>
        <taxon>Zoopagomycota</taxon>
        <taxon>Zoopagomycotina</taxon>
        <taxon>Zoopagomycetes</taxon>
        <taxon>Zoopagales</taxon>
        <taxon>Piptocephalidaceae</taxon>
        <taxon>Syncephalis</taxon>
    </lineage>
</organism>
<evidence type="ECO:0000313" key="16">
    <source>
        <dbReference type="Proteomes" id="UP000278143"/>
    </source>
</evidence>
<dbReference type="Proteomes" id="UP000278143">
    <property type="component" value="Unassembled WGS sequence"/>
</dbReference>
<evidence type="ECO:0000256" key="10">
    <source>
        <dbReference type="PIRSR" id="PIRSR000114-3"/>
    </source>
</evidence>
<dbReference type="SUPFAM" id="SSF51735">
    <property type="entry name" value="NAD(P)-binding Rossmann-fold domains"/>
    <property type="match status" value="1"/>
</dbReference>
<accession>A0A4P9Z3B1</accession>
<feature type="binding site" evidence="10">
    <location>
        <position position="297"/>
    </location>
    <ligand>
        <name>NAD(+)</name>
        <dbReference type="ChEBI" id="CHEBI:57540"/>
    </ligand>
</feature>
<keyword evidence="6 10" id="KW-0520">NAD</keyword>
<evidence type="ECO:0000256" key="7">
    <source>
        <dbReference type="ARBA" id="ARBA00048683"/>
    </source>
</evidence>
<evidence type="ECO:0000256" key="1">
    <source>
        <dbReference type="ARBA" id="ARBA00004496"/>
    </source>
</evidence>
<dbReference type="FunFam" id="3.40.50.720:FF:000088">
    <property type="entry name" value="Glycerol-3-phosphate dehydrogenase [NAD(+)]"/>
    <property type="match status" value="1"/>
</dbReference>
<feature type="binding site" evidence="10">
    <location>
        <position position="99"/>
    </location>
    <ligand>
        <name>NAD(+)</name>
        <dbReference type="ChEBI" id="CHEBI:57540"/>
    </ligand>
</feature>
<dbReference type="EC" id="1.1.1.8" evidence="12"/>
<proteinExistence type="inferred from homology"/>
<dbReference type="InterPro" id="IPR006109">
    <property type="entry name" value="G3P_DH_NAD-dep_C"/>
</dbReference>
<evidence type="ECO:0000256" key="3">
    <source>
        <dbReference type="ARBA" id="ARBA00011009"/>
    </source>
</evidence>
<evidence type="ECO:0000259" key="14">
    <source>
        <dbReference type="Pfam" id="PF07479"/>
    </source>
</evidence>
<dbReference type="GO" id="GO:0005634">
    <property type="term" value="C:nucleus"/>
    <property type="evidence" value="ECO:0007669"/>
    <property type="project" value="TreeGrafter"/>
</dbReference>
<dbReference type="SUPFAM" id="SSF48179">
    <property type="entry name" value="6-phosphogluconate dehydrogenase C-terminal domain-like"/>
    <property type="match status" value="1"/>
</dbReference>
<dbReference type="InterPro" id="IPR006168">
    <property type="entry name" value="G3P_DH_NAD-dep"/>
</dbReference>
<dbReference type="GO" id="GO:0046168">
    <property type="term" value="P:glycerol-3-phosphate catabolic process"/>
    <property type="evidence" value="ECO:0007669"/>
    <property type="project" value="UniProtKB-UniRule"/>
</dbReference>
<protein>
    <recommendedName>
        <fullName evidence="12">Glycerol-3-phosphate dehydrogenase [NAD(+)]</fullName>
        <ecNumber evidence="12">1.1.1.8</ecNumber>
    </recommendedName>
</protein>
<dbReference type="GO" id="GO:0141152">
    <property type="term" value="F:glycerol-3-phosphate dehydrogenase (NAD+) activity"/>
    <property type="evidence" value="ECO:0007669"/>
    <property type="project" value="UniProtKB-UniRule"/>
</dbReference>
<dbReference type="GO" id="GO:0005975">
    <property type="term" value="P:carbohydrate metabolic process"/>
    <property type="evidence" value="ECO:0007669"/>
    <property type="project" value="InterPro"/>
</dbReference>
<dbReference type="EMBL" id="KZ989416">
    <property type="protein sequence ID" value="RKP26472.1"/>
    <property type="molecule type" value="Genomic_DNA"/>
</dbReference>
<dbReference type="FunFam" id="1.10.1040.10:FF:000004">
    <property type="entry name" value="Glycerol-3-phosphate dehydrogenase [NAD(+)]"/>
    <property type="match status" value="1"/>
</dbReference>
<feature type="binding site" evidence="10">
    <location>
        <position position="43"/>
    </location>
    <ligand>
        <name>NAD(+)</name>
        <dbReference type="ChEBI" id="CHEBI:57540"/>
    </ligand>
</feature>
<dbReference type="PANTHER" id="PTHR11728">
    <property type="entry name" value="GLYCEROL-3-PHOSPHATE DEHYDROGENASE"/>
    <property type="match status" value="1"/>
</dbReference>
<keyword evidence="16" id="KW-1185">Reference proteome</keyword>
<name>A0A4P9Z3B1_9FUNG</name>
<gene>
    <name evidence="15" type="ORF">SYNPS1DRAFT_14140</name>
</gene>
<feature type="domain" description="Glycerol-3-phosphate dehydrogenase NAD-dependent C-terminal" evidence="14">
    <location>
        <begin position="195"/>
        <end position="340"/>
    </location>
</feature>
<evidence type="ECO:0000256" key="6">
    <source>
        <dbReference type="ARBA" id="ARBA00023027"/>
    </source>
</evidence>
<dbReference type="InterPro" id="IPR013328">
    <property type="entry name" value="6PGD_dom2"/>
</dbReference>
<evidence type="ECO:0000313" key="15">
    <source>
        <dbReference type="EMBL" id="RKP26472.1"/>
    </source>
</evidence>
<dbReference type="InterPro" id="IPR011128">
    <property type="entry name" value="G3P_DH_NAD-dep_N"/>
</dbReference>
<feature type="binding site" evidence="9">
    <location>
        <begin position="270"/>
        <end position="271"/>
    </location>
    <ligand>
        <name>substrate</name>
    </ligand>
</feature>
<comment type="subcellular location">
    <subcellularLocation>
        <location evidence="1">Cytoplasm</location>
    </subcellularLocation>
</comment>
<evidence type="ECO:0000256" key="2">
    <source>
        <dbReference type="ARBA" id="ARBA00005192"/>
    </source>
</evidence>
<evidence type="ECO:0000256" key="8">
    <source>
        <dbReference type="PIRSR" id="PIRSR000114-1"/>
    </source>
</evidence>
<dbReference type="Pfam" id="PF01210">
    <property type="entry name" value="NAD_Gly3P_dh_N"/>
    <property type="match status" value="1"/>
</dbReference>
<feature type="domain" description="Glycerol-3-phosphate dehydrogenase NAD-dependent N-terminal" evidence="13">
    <location>
        <begin position="8"/>
        <end position="171"/>
    </location>
</feature>
<feature type="binding site" evidence="10">
    <location>
        <position position="299"/>
    </location>
    <ligand>
        <name>NAD(+)</name>
        <dbReference type="ChEBI" id="CHEBI:57540"/>
    </ligand>
</feature>
<dbReference type="GO" id="GO:0051287">
    <property type="term" value="F:NAD binding"/>
    <property type="evidence" value="ECO:0007669"/>
    <property type="project" value="UniProtKB-UniRule"/>
</dbReference>
<dbReference type="OrthoDB" id="10263760at2759"/>
<dbReference type="GO" id="GO:0042803">
    <property type="term" value="F:protein homodimerization activity"/>
    <property type="evidence" value="ECO:0007669"/>
    <property type="project" value="InterPro"/>
</dbReference>
<dbReference type="Gene3D" id="3.40.50.720">
    <property type="entry name" value="NAD(P)-binding Rossmann-like Domain"/>
    <property type="match status" value="1"/>
</dbReference>
<comment type="catalytic activity">
    <reaction evidence="7 12">
        <text>sn-glycerol 3-phosphate + NAD(+) = dihydroxyacetone phosphate + NADH + H(+)</text>
        <dbReference type="Rhea" id="RHEA:11092"/>
        <dbReference type="ChEBI" id="CHEBI:15378"/>
        <dbReference type="ChEBI" id="CHEBI:57540"/>
        <dbReference type="ChEBI" id="CHEBI:57597"/>
        <dbReference type="ChEBI" id="CHEBI:57642"/>
        <dbReference type="ChEBI" id="CHEBI:57945"/>
        <dbReference type="EC" id="1.1.1.8"/>
    </reaction>
</comment>
<dbReference type="NCBIfam" id="TIGR03376">
    <property type="entry name" value="glycerol3P_DH"/>
    <property type="match status" value="1"/>
</dbReference>
<evidence type="ECO:0000256" key="4">
    <source>
        <dbReference type="ARBA" id="ARBA00022490"/>
    </source>
</evidence>
<dbReference type="InterPro" id="IPR008927">
    <property type="entry name" value="6-PGluconate_DH-like_C_sf"/>
</dbReference>
<sequence>MSSTKERVCIIGSGNWGSAIAKIVGRNVIGSSRFEEPINMWVFEEMIDGRKLTDIINTEHENVRYLPGIQLPANIRAVPDLLDAVKGATVLIFVVPHQFVKGICDQLHGSVPPTTKAISLIKGVDVKAKSLALISDVIAQSLSIDVSVLMGANIANEVARDKFCETTVGCRVRANGELFRELFNTPYFRVNVVEDVAGVELCGALKNIVAIGAGLADGLEYGDNTKAALIRIGLMEMKKFARMFYQGVKEETFFESCGVADLITTCAGGRNRRVAEAHARTGKPFEQLEQEMLNGQKLQGTSTALELHEVLRQKGLCKEFPLFTTIYEICYENLPASRIVENI</sequence>